<feature type="transmembrane region" description="Helical" evidence="6">
    <location>
        <begin position="87"/>
        <end position="108"/>
    </location>
</feature>
<feature type="transmembrane region" description="Helical" evidence="6">
    <location>
        <begin position="367"/>
        <end position="390"/>
    </location>
</feature>
<evidence type="ECO:0000313" key="8">
    <source>
        <dbReference type="EMBL" id="QFQ29146.1"/>
    </source>
</evidence>
<dbReference type="InterPro" id="IPR050327">
    <property type="entry name" value="Proton-linked_MCT"/>
</dbReference>
<dbReference type="GO" id="GO:0005886">
    <property type="term" value="C:plasma membrane"/>
    <property type="evidence" value="ECO:0007669"/>
    <property type="project" value="UniProtKB-SubCell"/>
</dbReference>
<dbReference type="SUPFAM" id="SSF103473">
    <property type="entry name" value="MFS general substrate transporter"/>
    <property type="match status" value="1"/>
</dbReference>
<dbReference type="InterPro" id="IPR036259">
    <property type="entry name" value="MFS_trans_sf"/>
</dbReference>
<feature type="transmembrane region" description="Helical" evidence="6">
    <location>
        <begin position="204"/>
        <end position="228"/>
    </location>
</feature>
<comment type="subcellular location">
    <subcellularLocation>
        <location evidence="1">Cell membrane</location>
        <topology evidence="1">Multi-pass membrane protein</topology>
    </subcellularLocation>
</comment>
<evidence type="ECO:0000256" key="3">
    <source>
        <dbReference type="ARBA" id="ARBA00022989"/>
    </source>
</evidence>
<dbReference type="PANTHER" id="PTHR11360:SF284">
    <property type="entry name" value="EG:103B4.3 PROTEIN-RELATED"/>
    <property type="match status" value="1"/>
</dbReference>
<dbReference type="CDD" id="cd17355">
    <property type="entry name" value="MFS_YcxA_like"/>
    <property type="match status" value="1"/>
</dbReference>
<evidence type="ECO:0000256" key="1">
    <source>
        <dbReference type="ARBA" id="ARBA00004651"/>
    </source>
</evidence>
<dbReference type="Gene3D" id="1.20.1250.20">
    <property type="entry name" value="MFS general substrate transporter like domains"/>
    <property type="match status" value="2"/>
</dbReference>
<feature type="transmembrane region" description="Helical" evidence="6">
    <location>
        <begin position="50"/>
        <end position="67"/>
    </location>
</feature>
<gene>
    <name evidence="8" type="ORF">EEW87_000580</name>
</gene>
<name>A0A5P8FI68_9MICO</name>
<feature type="transmembrane region" description="Helical" evidence="6">
    <location>
        <begin position="402"/>
        <end position="422"/>
    </location>
</feature>
<keyword evidence="2 6" id="KW-0812">Transmembrane</keyword>
<evidence type="ECO:0000259" key="7">
    <source>
        <dbReference type="PROSITE" id="PS50850"/>
    </source>
</evidence>
<feature type="transmembrane region" description="Helical" evidence="6">
    <location>
        <begin position="144"/>
        <end position="165"/>
    </location>
</feature>
<sequence length="466" mass="49333">MIVSSILKCQPGGERGPSRGHPVAQRVEERHHDRVTTQQRAATRSRIHPAWVVAAVTLLALVAAATFRSSTGVLMEPIERELGWDRATTSGAVSLNLVLYGLAAPFAAAVMERFGIRRTVTTALVVVGLASGATLVMTAPWHLWLLWGFVIGLGTGAMALVFGAIVANRWFVAHRGLVTGLFSAANATGQLLFLPVIAWTATELGWRAAAGIVAALSLVVAVLVGFFLTDRPSDRGLMPYGVAEGYAVTDPGPPSENPAVTALRVLRQASRHWAFWALALTFWVCGWSTNGLVQTHLVPAAHDHGMPATAAAGLLALVGIFDVVGTIASGYLTDKVDPRLLLCAYYALRGLSLLTIDALLAPHVQPGMWVFIVFYGLDWVATVPPTVALCRTHFGLQRSGVVFGWVFAAHMVGAGAGAWVAGAIRTATGTYANAWVTAAVLCLLAAAVCWTIPRRAVDADREVAAA</sequence>
<organism evidence="8 9">
    <name type="scientific">Janibacter melonis</name>
    <dbReference type="NCBI Taxonomy" id="262209"/>
    <lineage>
        <taxon>Bacteria</taxon>
        <taxon>Bacillati</taxon>
        <taxon>Actinomycetota</taxon>
        <taxon>Actinomycetes</taxon>
        <taxon>Micrococcales</taxon>
        <taxon>Intrasporangiaceae</taxon>
        <taxon>Janibacter</taxon>
    </lineage>
</organism>
<dbReference type="InterPro" id="IPR020846">
    <property type="entry name" value="MFS_dom"/>
</dbReference>
<dbReference type="InterPro" id="IPR011701">
    <property type="entry name" value="MFS"/>
</dbReference>
<keyword evidence="4 6" id="KW-0472">Membrane</keyword>
<feature type="domain" description="Major facilitator superfamily (MFS) profile" evidence="7">
    <location>
        <begin position="52"/>
        <end position="457"/>
    </location>
</feature>
<feature type="region of interest" description="Disordered" evidence="5">
    <location>
        <begin position="11"/>
        <end position="40"/>
    </location>
</feature>
<keyword evidence="3 6" id="KW-1133">Transmembrane helix</keyword>
<feature type="transmembrane region" description="Helical" evidence="6">
    <location>
        <begin position="340"/>
        <end position="361"/>
    </location>
</feature>
<evidence type="ECO:0000256" key="4">
    <source>
        <dbReference type="ARBA" id="ARBA00023136"/>
    </source>
</evidence>
<protein>
    <submittedName>
        <fullName evidence="8">MFS transporter</fullName>
    </submittedName>
</protein>
<feature type="transmembrane region" description="Helical" evidence="6">
    <location>
        <begin position="120"/>
        <end position="138"/>
    </location>
</feature>
<feature type="transmembrane region" description="Helical" evidence="6">
    <location>
        <begin position="310"/>
        <end position="333"/>
    </location>
</feature>
<dbReference type="EMBL" id="CP044548">
    <property type="protein sequence ID" value="QFQ29146.1"/>
    <property type="molecule type" value="Genomic_DNA"/>
</dbReference>
<evidence type="ECO:0000256" key="5">
    <source>
        <dbReference type="SAM" id="MobiDB-lite"/>
    </source>
</evidence>
<dbReference type="OrthoDB" id="146345at2"/>
<dbReference type="GO" id="GO:0022857">
    <property type="term" value="F:transmembrane transporter activity"/>
    <property type="evidence" value="ECO:0007669"/>
    <property type="project" value="InterPro"/>
</dbReference>
<dbReference type="Pfam" id="PF07690">
    <property type="entry name" value="MFS_1"/>
    <property type="match status" value="1"/>
</dbReference>
<proteinExistence type="predicted"/>
<evidence type="ECO:0000256" key="6">
    <source>
        <dbReference type="SAM" id="Phobius"/>
    </source>
</evidence>
<dbReference type="PROSITE" id="PS50850">
    <property type="entry name" value="MFS"/>
    <property type="match status" value="1"/>
</dbReference>
<feature type="transmembrane region" description="Helical" evidence="6">
    <location>
        <begin position="273"/>
        <end position="290"/>
    </location>
</feature>
<dbReference type="AlphaFoldDB" id="A0A5P8FI68"/>
<feature type="compositionally biased region" description="Basic and acidic residues" evidence="5">
    <location>
        <begin position="26"/>
        <end position="35"/>
    </location>
</feature>
<feature type="transmembrane region" description="Helical" evidence="6">
    <location>
        <begin position="177"/>
        <end position="198"/>
    </location>
</feature>
<dbReference type="KEGG" id="jme:EEW87_000580"/>
<accession>A0A5P8FI68</accession>
<reference evidence="8 9" key="1">
    <citation type="submission" date="2019-09" db="EMBL/GenBank/DDBJ databases">
        <title>Complete Genome Sequence of Janibacter melonis M714 with both human health impact and industrial applications.</title>
        <authorList>
            <person name="Jin M."/>
            <person name="Zhao Q.R."/>
        </authorList>
    </citation>
    <scope>NUCLEOTIDE SEQUENCE [LARGE SCALE GENOMIC DNA]</scope>
    <source>
        <strain evidence="8 9">M714</strain>
    </source>
</reference>
<dbReference type="PANTHER" id="PTHR11360">
    <property type="entry name" value="MONOCARBOXYLATE TRANSPORTER"/>
    <property type="match status" value="1"/>
</dbReference>
<feature type="transmembrane region" description="Helical" evidence="6">
    <location>
        <begin position="434"/>
        <end position="452"/>
    </location>
</feature>
<dbReference type="Proteomes" id="UP000271708">
    <property type="component" value="Chromosome"/>
</dbReference>
<evidence type="ECO:0000313" key="9">
    <source>
        <dbReference type="Proteomes" id="UP000271708"/>
    </source>
</evidence>
<evidence type="ECO:0000256" key="2">
    <source>
        <dbReference type="ARBA" id="ARBA00022692"/>
    </source>
</evidence>